<reference evidence="4" key="1">
    <citation type="submission" date="2024-04" db="EMBL/GenBank/DDBJ databases">
        <authorList>
            <consortium name="Molecular Ecology Group"/>
        </authorList>
    </citation>
    <scope>NUCLEOTIDE SEQUENCE</scope>
</reference>
<evidence type="ECO:0000256" key="1">
    <source>
        <dbReference type="ARBA" id="ARBA00013260"/>
    </source>
</evidence>
<evidence type="ECO:0000256" key="3">
    <source>
        <dbReference type="ARBA" id="ARBA00048707"/>
    </source>
</evidence>
<organism evidence="4 5">
    <name type="scientific">Lasius platythorax</name>
    <dbReference type="NCBI Taxonomy" id="488582"/>
    <lineage>
        <taxon>Eukaryota</taxon>
        <taxon>Metazoa</taxon>
        <taxon>Ecdysozoa</taxon>
        <taxon>Arthropoda</taxon>
        <taxon>Hexapoda</taxon>
        <taxon>Insecta</taxon>
        <taxon>Pterygota</taxon>
        <taxon>Neoptera</taxon>
        <taxon>Endopterygota</taxon>
        <taxon>Hymenoptera</taxon>
        <taxon>Apocrita</taxon>
        <taxon>Aculeata</taxon>
        <taxon>Formicoidea</taxon>
        <taxon>Formicidae</taxon>
        <taxon>Formicinae</taxon>
        <taxon>Lasius</taxon>
        <taxon>Lasius</taxon>
    </lineage>
</organism>
<dbReference type="AlphaFoldDB" id="A0AAV2P1L4"/>
<sequence length="171" mass="20345">MKNQNKSSKKYYCNKHNLGILYKSSSRTTLKFSNRWQIMYNRRIRKYRLVRKQAALDEYVFYSVLNTDVIMKLGVATCMITRSIMTLYNKLAADRAKNPYIDQWQKSGENIIVLRGYNHKHLKYLEREAEFVALGKHAIYHRGYRSRIILVLSVFGRKEEIEDIFDGLSYL</sequence>
<evidence type="ECO:0000313" key="4">
    <source>
        <dbReference type="EMBL" id="CAL1686795.1"/>
    </source>
</evidence>
<gene>
    <name evidence="4" type="ORF">LPLAT_LOCUS12120</name>
</gene>
<dbReference type="Pfam" id="PF01981">
    <property type="entry name" value="PTH2"/>
    <property type="match status" value="1"/>
</dbReference>
<dbReference type="Proteomes" id="UP001497644">
    <property type="component" value="Chromosome 7"/>
</dbReference>
<evidence type="ECO:0000256" key="2">
    <source>
        <dbReference type="ARBA" id="ARBA00022801"/>
    </source>
</evidence>
<dbReference type="EC" id="3.1.1.29" evidence="1"/>
<name>A0AAV2P1L4_9HYME</name>
<dbReference type="InterPro" id="IPR002833">
    <property type="entry name" value="PTH2"/>
</dbReference>
<protein>
    <recommendedName>
        <fullName evidence="1">peptidyl-tRNA hydrolase</fullName>
        <ecNumber evidence="1">3.1.1.29</ecNumber>
    </recommendedName>
</protein>
<keyword evidence="2" id="KW-0378">Hydrolase</keyword>
<keyword evidence="5" id="KW-1185">Reference proteome</keyword>
<dbReference type="InterPro" id="IPR023476">
    <property type="entry name" value="Pep_tRNA_hydro_II_dom_sf"/>
</dbReference>
<evidence type="ECO:0000313" key="5">
    <source>
        <dbReference type="Proteomes" id="UP001497644"/>
    </source>
</evidence>
<dbReference type="GO" id="GO:0004045">
    <property type="term" value="F:peptidyl-tRNA hydrolase activity"/>
    <property type="evidence" value="ECO:0007669"/>
    <property type="project" value="UniProtKB-EC"/>
</dbReference>
<comment type="catalytic activity">
    <reaction evidence="3">
        <text>an N-acyl-L-alpha-aminoacyl-tRNA + H2O = an N-acyl-L-amino acid + a tRNA + H(+)</text>
        <dbReference type="Rhea" id="RHEA:54448"/>
        <dbReference type="Rhea" id="RHEA-COMP:10123"/>
        <dbReference type="Rhea" id="RHEA-COMP:13883"/>
        <dbReference type="ChEBI" id="CHEBI:15377"/>
        <dbReference type="ChEBI" id="CHEBI:15378"/>
        <dbReference type="ChEBI" id="CHEBI:59874"/>
        <dbReference type="ChEBI" id="CHEBI:78442"/>
        <dbReference type="ChEBI" id="CHEBI:138191"/>
        <dbReference type="EC" id="3.1.1.29"/>
    </reaction>
</comment>
<dbReference type="Gene3D" id="3.40.1490.10">
    <property type="entry name" value="Bit1"/>
    <property type="match status" value="1"/>
</dbReference>
<dbReference type="EMBL" id="OZ034830">
    <property type="protein sequence ID" value="CAL1686795.1"/>
    <property type="molecule type" value="Genomic_DNA"/>
</dbReference>
<proteinExistence type="predicted"/>
<accession>A0AAV2P1L4</accession>